<evidence type="ECO:0000313" key="2">
    <source>
        <dbReference type="Proteomes" id="UP001152795"/>
    </source>
</evidence>
<protein>
    <submittedName>
        <fullName evidence="1">Uncharacterized protein</fullName>
    </submittedName>
</protein>
<reference evidence="1" key="1">
    <citation type="submission" date="2020-04" db="EMBL/GenBank/DDBJ databases">
        <authorList>
            <person name="Alioto T."/>
            <person name="Alioto T."/>
            <person name="Gomez Garrido J."/>
        </authorList>
    </citation>
    <scope>NUCLEOTIDE SEQUENCE</scope>
    <source>
        <strain evidence="1">A484AB</strain>
    </source>
</reference>
<name>A0A7D9H8D2_PARCT</name>
<evidence type="ECO:0000313" key="1">
    <source>
        <dbReference type="EMBL" id="CAB3978206.1"/>
    </source>
</evidence>
<proteinExistence type="predicted"/>
<comment type="caution">
    <text evidence="1">The sequence shown here is derived from an EMBL/GenBank/DDBJ whole genome shotgun (WGS) entry which is preliminary data.</text>
</comment>
<dbReference type="EMBL" id="CACRXK020000096">
    <property type="protein sequence ID" value="CAB3978206.1"/>
    <property type="molecule type" value="Genomic_DNA"/>
</dbReference>
<dbReference type="Proteomes" id="UP001152795">
    <property type="component" value="Unassembled WGS sequence"/>
</dbReference>
<dbReference type="AlphaFoldDB" id="A0A7D9H8D2"/>
<organism evidence="1 2">
    <name type="scientific">Paramuricea clavata</name>
    <name type="common">Red gorgonian</name>
    <name type="synonym">Violescent sea-whip</name>
    <dbReference type="NCBI Taxonomy" id="317549"/>
    <lineage>
        <taxon>Eukaryota</taxon>
        <taxon>Metazoa</taxon>
        <taxon>Cnidaria</taxon>
        <taxon>Anthozoa</taxon>
        <taxon>Octocorallia</taxon>
        <taxon>Malacalcyonacea</taxon>
        <taxon>Plexauridae</taxon>
        <taxon>Paramuricea</taxon>
    </lineage>
</organism>
<sequence length="172" mass="19026">MNASIPIPSTTEEEMYQTNLAIRESEREAMKKNLSHDSQYFPMPVNKPPVMVQPSSSLYPQLEHLGYGQNSAGTPIAFPMFFNPHVNSAIPDGFMPTATEAQMYHNYIPNIPPAQTFSRELQPTVLNTHNINVEHMSCHNDSTACANALTIPVQADENPLDVLTKAITDTGI</sequence>
<keyword evidence="2" id="KW-1185">Reference proteome</keyword>
<gene>
    <name evidence="1" type="ORF">PACLA_8A026101</name>
</gene>
<accession>A0A7D9H8D2</accession>